<dbReference type="PANTHER" id="PTHR36114">
    <property type="entry name" value="16.7 KDA PROTEIN IN WHIE LOCUS"/>
    <property type="match status" value="1"/>
</dbReference>
<name>A0ABU7LYE0_9PROT</name>
<keyword evidence="3" id="KW-1185">Reference proteome</keyword>
<dbReference type="InterPro" id="IPR011051">
    <property type="entry name" value="RmlC_Cupin_sf"/>
</dbReference>
<organism evidence="2 3">
    <name type="scientific">Hyphobacterium marinum</name>
    <dbReference type="NCBI Taxonomy" id="3116574"/>
    <lineage>
        <taxon>Bacteria</taxon>
        <taxon>Pseudomonadati</taxon>
        <taxon>Pseudomonadota</taxon>
        <taxon>Alphaproteobacteria</taxon>
        <taxon>Maricaulales</taxon>
        <taxon>Maricaulaceae</taxon>
        <taxon>Hyphobacterium</taxon>
    </lineage>
</organism>
<dbReference type="InterPro" id="IPR014710">
    <property type="entry name" value="RmlC-like_jellyroll"/>
</dbReference>
<dbReference type="Proteomes" id="UP001310692">
    <property type="component" value="Unassembled WGS sequence"/>
</dbReference>
<protein>
    <submittedName>
        <fullName evidence="2">Cupin domain-containing protein</fullName>
    </submittedName>
</protein>
<sequence>MTTPPVLNLADKHSRFSDIWSPKRIARLDDYEVKLAKAEDEFVWHHHEDEDELFLVTKGRLRIEIENAEPAILGPGEMTVIPKGVRHRPVVEEGPVHMLLLERGSVVNTGDAGGDLTAVVEDI</sequence>
<reference evidence="2 3" key="1">
    <citation type="submission" date="2024-01" db="EMBL/GenBank/DDBJ databases">
        <title>Hyphobacterium bacterium isolated from marine sediment.</title>
        <authorList>
            <person name="Zhao S."/>
        </authorList>
    </citation>
    <scope>NUCLEOTIDE SEQUENCE [LARGE SCALE GENOMIC DNA]</scope>
    <source>
        <strain evidence="2 3">Y60-23</strain>
    </source>
</reference>
<gene>
    <name evidence="2" type="ORF">V0U35_07725</name>
</gene>
<dbReference type="CDD" id="cd02226">
    <property type="entry name" value="cupin_YdbB-like"/>
    <property type="match status" value="1"/>
</dbReference>
<dbReference type="Pfam" id="PF07883">
    <property type="entry name" value="Cupin_2"/>
    <property type="match status" value="1"/>
</dbReference>
<dbReference type="EMBL" id="JAZDRO010000003">
    <property type="protein sequence ID" value="MEE2566569.1"/>
    <property type="molecule type" value="Genomic_DNA"/>
</dbReference>
<proteinExistence type="predicted"/>
<dbReference type="InterPro" id="IPR013096">
    <property type="entry name" value="Cupin_2"/>
</dbReference>
<evidence type="ECO:0000313" key="3">
    <source>
        <dbReference type="Proteomes" id="UP001310692"/>
    </source>
</evidence>
<feature type="domain" description="Cupin type-2" evidence="1">
    <location>
        <begin position="33"/>
        <end position="100"/>
    </location>
</feature>
<evidence type="ECO:0000313" key="2">
    <source>
        <dbReference type="EMBL" id="MEE2566569.1"/>
    </source>
</evidence>
<dbReference type="SUPFAM" id="SSF51182">
    <property type="entry name" value="RmlC-like cupins"/>
    <property type="match status" value="1"/>
</dbReference>
<accession>A0ABU7LYE0</accession>
<evidence type="ECO:0000259" key="1">
    <source>
        <dbReference type="Pfam" id="PF07883"/>
    </source>
</evidence>
<dbReference type="PANTHER" id="PTHR36114:SF1">
    <property type="entry name" value="16.7 KDA PROTEIN IN WHIE LOCUS"/>
    <property type="match status" value="1"/>
</dbReference>
<dbReference type="RefSeq" id="WP_330196116.1">
    <property type="nucleotide sequence ID" value="NZ_JAZDRO010000003.1"/>
</dbReference>
<comment type="caution">
    <text evidence="2">The sequence shown here is derived from an EMBL/GenBank/DDBJ whole genome shotgun (WGS) entry which is preliminary data.</text>
</comment>
<dbReference type="InterPro" id="IPR052044">
    <property type="entry name" value="PKS_Associated_Protein"/>
</dbReference>
<dbReference type="Gene3D" id="2.60.120.10">
    <property type="entry name" value="Jelly Rolls"/>
    <property type="match status" value="1"/>
</dbReference>